<accession>A0ABP0ZB25</accession>
<evidence type="ECO:0000313" key="1">
    <source>
        <dbReference type="EMBL" id="CAK9329972.1"/>
    </source>
</evidence>
<reference evidence="1 2" key="1">
    <citation type="submission" date="2024-03" db="EMBL/GenBank/DDBJ databases">
        <authorList>
            <person name="Gkanogiannis A."/>
            <person name="Becerra Lopez-Lavalle L."/>
        </authorList>
    </citation>
    <scope>NUCLEOTIDE SEQUENCE [LARGE SCALE GENOMIC DNA]</scope>
</reference>
<keyword evidence="2" id="KW-1185">Reference proteome</keyword>
<protein>
    <submittedName>
        <fullName evidence="1">Uncharacterized protein</fullName>
    </submittedName>
</protein>
<dbReference type="EMBL" id="OZ021743">
    <property type="protein sequence ID" value="CAK9329972.1"/>
    <property type="molecule type" value="Genomic_DNA"/>
</dbReference>
<organism evidence="1 2">
    <name type="scientific">Citrullus colocynthis</name>
    <name type="common">colocynth</name>
    <dbReference type="NCBI Taxonomy" id="252529"/>
    <lineage>
        <taxon>Eukaryota</taxon>
        <taxon>Viridiplantae</taxon>
        <taxon>Streptophyta</taxon>
        <taxon>Embryophyta</taxon>
        <taxon>Tracheophyta</taxon>
        <taxon>Spermatophyta</taxon>
        <taxon>Magnoliopsida</taxon>
        <taxon>eudicotyledons</taxon>
        <taxon>Gunneridae</taxon>
        <taxon>Pentapetalae</taxon>
        <taxon>rosids</taxon>
        <taxon>fabids</taxon>
        <taxon>Cucurbitales</taxon>
        <taxon>Cucurbitaceae</taxon>
        <taxon>Benincaseae</taxon>
        <taxon>Citrullus</taxon>
    </lineage>
</organism>
<proteinExistence type="predicted"/>
<name>A0ABP0ZB25_9ROSI</name>
<dbReference type="Proteomes" id="UP001642487">
    <property type="component" value="Chromosome 9"/>
</dbReference>
<evidence type="ECO:0000313" key="2">
    <source>
        <dbReference type="Proteomes" id="UP001642487"/>
    </source>
</evidence>
<sequence>MLHSGLGCPGPLLQLSSRSHMLSDFSLLNVDDLSRFTMVDSANKDQLLHSQISRGSLMIITPSALFEELYVLLVAKETAINKQIKCDEAFAQPTALLVQLNFSRNQNFNTNCGRG</sequence>
<gene>
    <name evidence="1" type="ORF">CITCOLO1_LOCUS22452</name>
</gene>